<dbReference type="PANTHER" id="PTHR38050">
    <property type="match status" value="1"/>
</dbReference>
<evidence type="ECO:0000256" key="1">
    <source>
        <dbReference type="ARBA" id="ARBA00004613"/>
    </source>
</evidence>
<comment type="function">
    <text evidence="9 11">Involved in degradation of plant cell walls. Hydrolyzes the feruloyl-arabinose ester bond in arabinoxylans, and the feruloyl-galactose ester bond in pectin. Active against paranitrophenyl-acetate, methyl ferulate and wheat arabinoxylan.</text>
</comment>
<keyword evidence="13" id="KW-1185">Reference proteome</keyword>
<dbReference type="InterPro" id="IPR043595">
    <property type="entry name" value="FaeB/C/D"/>
</dbReference>
<organism evidence="12 13">
    <name type="scientific">Periconia macrospinosa</name>
    <dbReference type="NCBI Taxonomy" id="97972"/>
    <lineage>
        <taxon>Eukaryota</taxon>
        <taxon>Fungi</taxon>
        <taxon>Dikarya</taxon>
        <taxon>Ascomycota</taxon>
        <taxon>Pezizomycotina</taxon>
        <taxon>Dothideomycetes</taxon>
        <taxon>Pleosporomycetidae</taxon>
        <taxon>Pleosporales</taxon>
        <taxon>Massarineae</taxon>
        <taxon>Periconiaceae</taxon>
        <taxon>Periconia</taxon>
    </lineage>
</organism>
<dbReference type="GO" id="GO:0045493">
    <property type="term" value="P:xylan catabolic process"/>
    <property type="evidence" value="ECO:0007669"/>
    <property type="project" value="UniProtKB-UniRule"/>
</dbReference>
<evidence type="ECO:0000256" key="5">
    <source>
        <dbReference type="ARBA" id="ARBA00022729"/>
    </source>
</evidence>
<dbReference type="GO" id="GO:0030600">
    <property type="term" value="F:feruloyl esterase activity"/>
    <property type="evidence" value="ECO:0007669"/>
    <property type="project" value="UniProtKB-UniRule"/>
</dbReference>
<dbReference type="InterPro" id="IPR029058">
    <property type="entry name" value="AB_hydrolase_fold"/>
</dbReference>
<dbReference type="SUPFAM" id="SSF53474">
    <property type="entry name" value="alpha/beta-Hydrolases"/>
    <property type="match status" value="1"/>
</dbReference>
<sequence>MAMSAGCGKTPTLTSGTKTMTVAGKQRQYTLRVPENYDKSKPYRLVFGFHWYGATMADVATGQSVQRNVWDYYGLRRLANESTIFVAPQGLDNGWANPNGDDVTFVDQMIKTIESDLCVNEKLRFAMGFSYGGFMSHQLACVRASVFRAVTVLSGGGPSGLSTTCKDPIAYMIVFGISDRIDGGRAARDQYVKINGCTAQNAPEPAKGSLTHIKTEYKGCKEGYPVTWIAFDGGHIAAPQDGKSGDSGTNSFSPGETWKFFTQFT</sequence>
<dbReference type="EC" id="3.1.1.73" evidence="11"/>
<accession>A0A2V1DDG5</accession>
<dbReference type="PANTHER" id="PTHR38050:SF1">
    <property type="entry name" value="FERULOYL ESTERASE C"/>
    <property type="match status" value="1"/>
</dbReference>
<dbReference type="Gene3D" id="3.40.50.1820">
    <property type="entry name" value="alpha/beta hydrolase"/>
    <property type="match status" value="1"/>
</dbReference>
<keyword evidence="5" id="KW-0732">Signal</keyword>
<evidence type="ECO:0000256" key="3">
    <source>
        <dbReference type="ARBA" id="ARBA00022525"/>
    </source>
</evidence>
<evidence type="ECO:0000256" key="7">
    <source>
        <dbReference type="ARBA" id="ARBA00023277"/>
    </source>
</evidence>
<comment type="catalytic activity">
    <reaction evidence="10 11">
        <text>feruloyl-polysaccharide + H2O = ferulate + polysaccharide.</text>
        <dbReference type="EC" id="3.1.1.73"/>
    </reaction>
</comment>
<evidence type="ECO:0000256" key="6">
    <source>
        <dbReference type="ARBA" id="ARBA00022801"/>
    </source>
</evidence>
<keyword evidence="4 11" id="KW-0858">Xylan degradation</keyword>
<evidence type="ECO:0000256" key="2">
    <source>
        <dbReference type="ARBA" id="ARBA00010278"/>
    </source>
</evidence>
<evidence type="ECO:0000256" key="4">
    <source>
        <dbReference type="ARBA" id="ARBA00022651"/>
    </source>
</evidence>
<keyword evidence="8 11" id="KW-0624">Polysaccharide degradation</keyword>
<gene>
    <name evidence="12" type="ORF">DM02DRAFT_536010</name>
</gene>
<dbReference type="EMBL" id="KZ805475">
    <property type="protein sequence ID" value="PVH96071.1"/>
    <property type="molecule type" value="Genomic_DNA"/>
</dbReference>
<reference evidence="12 13" key="1">
    <citation type="journal article" date="2018" name="Sci. Rep.">
        <title>Comparative genomics provides insights into the lifestyle and reveals functional heterogeneity of dark septate endophytic fungi.</title>
        <authorList>
            <person name="Knapp D.G."/>
            <person name="Nemeth J.B."/>
            <person name="Barry K."/>
            <person name="Hainaut M."/>
            <person name="Henrissat B."/>
            <person name="Johnson J."/>
            <person name="Kuo A."/>
            <person name="Lim J.H.P."/>
            <person name="Lipzen A."/>
            <person name="Nolan M."/>
            <person name="Ohm R.A."/>
            <person name="Tamas L."/>
            <person name="Grigoriev I.V."/>
            <person name="Spatafora J.W."/>
            <person name="Nagy L.G."/>
            <person name="Kovacs G.M."/>
        </authorList>
    </citation>
    <scope>NUCLEOTIDE SEQUENCE [LARGE SCALE GENOMIC DNA]</scope>
    <source>
        <strain evidence="12 13">DSE2036</strain>
    </source>
</reference>
<evidence type="ECO:0000313" key="12">
    <source>
        <dbReference type="EMBL" id="PVH96071.1"/>
    </source>
</evidence>
<comment type="similarity">
    <text evidence="2 11">Belongs to the faeC family.</text>
</comment>
<dbReference type="OrthoDB" id="424610at2759"/>
<evidence type="ECO:0000256" key="10">
    <source>
        <dbReference type="ARBA" id="ARBA00034075"/>
    </source>
</evidence>
<keyword evidence="6 11" id="KW-0378">Hydrolase</keyword>
<proteinExistence type="inferred from homology"/>
<dbReference type="STRING" id="97972.A0A2V1DDG5"/>
<dbReference type="ESTHER" id="9pleo-a0a2v1ddg5">
    <property type="family name" value="FaeC"/>
</dbReference>
<keyword evidence="7 11" id="KW-0119">Carbohydrate metabolism</keyword>
<evidence type="ECO:0000256" key="9">
    <source>
        <dbReference type="ARBA" id="ARBA00025250"/>
    </source>
</evidence>
<comment type="subcellular location">
    <subcellularLocation>
        <location evidence="1 11">Secreted</location>
    </subcellularLocation>
</comment>
<dbReference type="Proteomes" id="UP000244855">
    <property type="component" value="Unassembled WGS sequence"/>
</dbReference>
<name>A0A2V1DDG5_9PLEO</name>
<dbReference type="GO" id="GO:0005576">
    <property type="term" value="C:extracellular region"/>
    <property type="evidence" value="ECO:0007669"/>
    <property type="project" value="UniProtKB-SubCell"/>
</dbReference>
<keyword evidence="3 11" id="KW-0964">Secreted</keyword>
<evidence type="ECO:0000256" key="8">
    <source>
        <dbReference type="ARBA" id="ARBA00023326"/>
    </source>
</evidence>
<evidence type="ECO:0000256" key="11">
    <source>
        <dbReference type="RuleBase" id="RU367094"/>
    </source>
</evidence>
<protein>
    <recommendedName>
        <fullName evidence="11">Feruloyl esterase C</fullName>
        <ecNumber evidence="11">3.1.1.73</ecNumber>
    </recommendedName>
    <alternativeName>
        <fullName evidence="11">Ferulic acid esterase C</fullName>
    </alternativeName>
</protein>
<dbReference type="AlphaFoldDB" id="A0A2V1DDG5"/>
<evidence type="ECO:0000313" key="13">
    <source>
        <dbReference type="Proteomes" id="UP000244855"/>
    </source>
</evidence>